<dbReference type="InterPro" id="IPR023346">
    <property type="entry name" value="Lysozyme-like_dom_sf"/>
</dbReference>
<keyword evidence="9" id="KW-0812">Transmembrane</keyword>
<dbReference type="GO" id="GO:0004180">
    <property type="term" value="F:carboxypeptidase activity"/>
    <property type="evidence" value="ECO:0007669"/>
    <property type="project" value="UniProtKB-KW"/>
</dbReference>
<dbReference type="Gene3D" id="3.40.710.10">
    <property type="entry name" value="DD-peptidase/beta-lactamase superfamily"/>
    <property type="match status" value="1"/>
</dbReference>
<keyword evidence="6" id="KW-0511">Multifunctional enzyme</keyword>
<name>A0A2M6T1K3_9BACT</name>
<protein>
    <recommendedName>
        <fullName evidence="7">peptidoglycan glycosyltransferase</fullName>
        <ecNumber evidence="7">2.4.99.28</ecNumber>
    </recommendedName>
</protein>
<feature type="domain" description="Glycosyl transferase family 51" evidence="11">
    <location>
        <begin position="67"/>
        <end position="214"/>
    </location>
</feature>
<dbReference type="Gene3D" id="1.10.3810.10">
    <property type="entry name" value="Biosynthetic peptidoglycan transglycosylase-like"/>
    <property type="match status" value="1"/>
</dbReference>
<keyword evidence="2" id="KW-0645">Protease</keyword>
<proteinExistence type="predicted"/>
<evidence type="ECO:0000256" key="8">
    <source>
        <dbReference type="ARBA" id="ARBA00049902"/>
    </source>
</evidence>
<evidence type="ECO:0000256" key="3">
    <source>
        <dbReference type="ARBA" id="ARBA00022676"/>
    </source>
</evidence>
<dbReference type="GO" id="GO:0008658">
    <property type="term" value="F:penicillin binding"/>
    <property type="evidence" value="ECO:0007669"/>
    <property type="project" value="InterPro"/>
</dbReference>
<evidence type="ECO:0000313" key="13">
    <source>
        <dbReference type="Proteomes" id="UP000229390"/>
    </source>
</evidence>
<dbReference type="SUPFAM" id="SSF56601">
    <property type="entry name" value="beta-lactamase/transpeptidase-like"/>
    <property type="match status" value="1"/>
</dbReference>
<keyword evidence="4" id="KW-0808">Transferase</keyword>
<dbReference type="InterPro" id="IPR001264">
    <property type="entry name" value="Glyco_trans_51"/>
</dbReference>
<dbReference type="InterPro" id="IPR012338">
    <property type="entry name" value="Beta-lactam/transpept-like"/>
</dbReference>
<accession>A0A2M6T1K3</accession>
<feature type="transmembrane region" description="Helical" evidence="9">
    <location>
        <begin position="12"/>
        <end position="30"/>
    </location>
</feature>
<evidence type="ECO:0000259" key="10">
    <source>
        <dbReference type="Pfam" id="PF00905"/>
    </source>
</evidence>
<organism evidence="12 13">
    <name type="scientific">Candidatus Nealsonbacteria bacterium CG08_land_8_20_14_0_20_43_11</name>
    <dbReference type="NCBI Taxonomy" id="1974706"/>
    <lineage>
        <taxon>Bacteria</taxon>
        <taxon>Candidatus Nealsoniibacteriota</taxon>
    </lineage>
</organism>
<gene>
    <name evidence="12" type="ORF">COT34_00570</name>
</gene>
<evidence type="ECO:0000256" key="4">
    <source>
        <dbReference type="ARBA" id="ARBA00022679"/>
    </source>
</evidence>
<reference evidence="13" key="1">
    <citation type="submission" date="2017-09" db="EMBL/GenBank/DDBJ databases">
        <title>Depth-based differentiation of microbial function through sediment-hosted aquifers and enrichment of novel symbionts in the deep terrestrial subsurface.</title>
        <authorList>
            <person name="Probst A.J."/>
            <person name="Ladd B."/>
            <person name="Jarett J.K."/>
            <person name="Geller-Mcgrath D.E."/>
            <person name="Sieber C.M.K."/>
            <person name="Emerson J.B."/>
            <person name="Anantharaman K."/>
            <person name="Thomas B.C."/>
            <person name="Malmstrom R."/>
            <person name="Stieglmeier M."/>
            <person name="Klingl A."/>
            <person name="Woyke T."/>
            <person name="Ryan C.M."/>
            <person name="Banfield J.F."/>
        </authorList>
    </citation>
    <scope>NUCLEOTIDE SEQUENCE [LARGE SCALE GENOMIC DNA]</scope>
</reference>
<dbReference type="Pfam" id="PF00912">
    <property type="entry name" value="Transgly"/>
    <property type="match status" value="1"/>
</dbReference>
<keyword evidence="3" id="KW-0328">Glycosyltransferase</keyword>
<dbReference type="GO" id="GO:0006508">
    <property type="term" value="P:proteolysis"/>
    <property type="evidence" value="ECO:0007669"/>
    <property type="project" value="UniProtKB-KW"/>
</dbReference>
<dbReference type="EC" id="2.4.99.28" evidence="7"/>
<evidence type="ECO:0000256" key="7">
    <source>
        <dbReference type="ARBA" id="ARBA00044770"/>
    </source>
</evidence>
<comment type="catalytic activity">
    <reaction evidence="8">
        <text>[GlcNAc-(1-&gt;4)-Mur2Ac(oyl-L-Ala-gamma-D-Glu-L-Lys-D-Ala-D-Ala)](n)-di-trans,octa-cis-undecaprenyl diphosphate + beta-D-GlcNAc-(1-&gt;4)-Mur2Ac(oyl-L-Ala-gamma-D-Glu-L-Lys-D-Ala-D-Ala)-di-trans,octa-cis-undecaprenyl diphosphate = [GlcNAc-(1-&gt;4)-Mur2Ac(oyl-L-Ala-gamma-D-Glu-L-Lys-D-Ala-D-Ala)](n+1)-di-trans,octa-cis-undecaprenyl diphosphate + di-trans,octa-cis-undecaprenyl diphosphate + H(+)</text>
        <dbReference type="Rhea" id="RHEA:23708"/>
        <dbReference type="Rhea" id="RHEA-COMP:9602"/>
        <dbReference type="Rhea" id="RHEA-COMP:9603"/>
        <dbReference type="ChEBI" id="CHEBI:15378"/>
        <dbReference type="ChEBI" id="CHEBI:58405"/>
        <dbReference type="ChEBI" id="CHEBI:60033"/>
        <dbReference type="ChEBI" id="CHEBI:78435"/>
        <dbReference type="EC" id="2.4.99.28"/>
    </reaction>
</comment>
<dbReference type="InterPro" id="IPR036950">
    <property type="entry name" value="PBP_transglycosylase"/>
</dbReference>
<feature type="domain" description="Penicillin-binding protein transpeptidase" evidence="10">
    <location>
        <begin position="300"/>
        <end position="550"/>
    </location>
</feature>
<evidence type="ECO:0000256" key="2">
    <source>
        <dbReference type="ARBA" id="ARBA00022670"/>
    </source>
</evidence>
<evidence type="ECO:0000256" key="5">
    <source>
        <dbReference type="ARBA" id="ARBA00022801"/>
    </source>
</evidence>
<dbReference type="PANTHER" id="PTHR32282">
    <property type="entry name" value="BINDING PROTEIN TRANSPEPTIDASE, PUTATIVE-RELATED"/>
    <property type="match status" value="1"/>
</dbReference>
<dbReference type="GO" id="GO:0008955">
    <property type="term" value="F:peptidoglycan glycosyltransferase activity"/>
    <property type="evidence" value="ECO:0007669"/>
    <property type="project" value="UniProtKB-EC"/>
</dbReference>
<dbReference type="InterPro" id="IPR001460">
    <property type="entry name" value="PCN-bd_Tpept"/>
</dbReference>
<evidence type="ECO:0000313" key="12">
    <source>
        <dbReference type="EMBL" id="PIS39045.1"/>
    </source>
</evidence>
<keyword evidence="9" id="KW-0472">Membrane</keyword>
<comment type="caution">
    <text evidence="12">The sequence shown here is derived from an EMBL/GenBank/DDBJ whole genome shotgun (WGS) entry which is preliminary data.</text>
</comment>
<dbReference type="SUPFAM" id="SSF53955">
    <property type="entry name" value="Lysozyme-like"/>
    <property type="match status" value="1"/>
</dbReference>
<keyword evidence="5" id="KW-0378">Hydrolase</keyword>
<dbReference type="PANTHER" id="PTHR32282:SF33">
    <property type="entry name" value="PEPTIDOGLYCAN GLYCOSYLTRANSFERASE"/>
    <property type="match status" value="1"/>
</dbReference>
<evidence type="ECO:0000259" key="11">
    <source>
        <dbReference type="Pfam" id="PF00912"/>
    </source>
</evidence>
<dbReference type="InterPro" id="IPR050396">
    <property type="entry name" value="Glycosyltr_51/Transpeptidase"/>
</dbReference>
<evidence type="ECO:0000256" key="6">
    <source>
        <dbReference type="ARBA" id="ARBA00023268"/>
    </source>
</evidence>
<dbReference type="AlphaFoldDB" id="A0A2M6T1K3"/>
<keyword evidence="9" id="KW-1133">Transmembrane helix</keyword>
<dbReference type="GO" id="GO:0009252">
    <property type="term" value="P:peptidoglycan biosynthetic process"/>
    <property type="evidence" value="ECO:0007669"/>
    <property type="project" value="TreeGrafter"/>
</dbReference>
<evidence type="ECO:0000256" key="9">
    <source>
        <dbReference type="SAM" id="Phobius"/>
    </source>
</evidence>
<sequence>MRIKNTFNKKFFVFAAMVTVAAAFLVSGFYNQKRLTEIYQGQSSPTIFDRKGNLLAIGANQRGYFNQPLTKIPPRFKELLLKKEDRWFYYHLGVNPVSIGKELLSHLGFGKRRASSTISQQVAKILLGQEKQRNLKNKIGEIFYALSLETYKTKDEILEMYVNSVYFGNQTQGIVAASRLYFGKDPEMLADAEILQLLAAISSPSGNNPAKKSNEKLALSLAENLGLDSQKLMPLEMKTVKASLANFSFRDNSLFELQQFLTGKENAHWLTIDKEITAKARAIVKENLETLAAKNARNAAVVIIKLPENEILALIGSPDPTLEESGYKINMVSEPRPIGSTIKPFIYLKAFENGLRPYTLVDDREYKYITAIGFPLFPKNFDYQYRGEVNLHYALSNSLNVPAVKVLEYVGLENFYQFLEKDLNFQPIQPLENYQLGIALGGLEMSLFDLARYFTIFSNNGFLKDIRIHQNESRLPDNRKPIAPLAYVQMVNKILNDRKTGVEQFGFKSELNLFQDNYALKTGTSRNFRDSWVIGYTPDFLVAVWVGNADASPTDAVSGQTGAGLIWAQTMELLFNSEYNKKTPFDFSLLKEFEFENNGQFEYGLRSDDYQKAKNTLKGKDRSFVLFPHDGDTFLLNETTEIPLEAATEASWYLNNVFFGNGKKLPFAPKETGVYRIKAKSDSFEEEITVIIGREL</sequence>
<dbReference type="GO" id="GO:0030288">
    <property type="term" value="C:outer membrane-bounded periplasmic space"/>
    <property type="evidence" value="ECO:0007669"/>
    <property type="project" value="TreeGrafter"/>
</dbReference>
<dbReference type="Pfam" id="PF00905">
    <property type="entry name" value="Transpeptidase"/>
    <property type="match status" value="1"/>
</dbReference>
<evidence type="ECO:0000256" key="1">
    <source>
        <dbReference type="ARBA" id="ARBA00022645"/>
    </source>
</evidence>
<keyword evidence="1" id="KW-0121">Carboxypeptidase</keyword>
<dbReference type="Proteomes" id="UP000229390">
    <property type="component" value="Unassembled WGS sequence"/>
</dbReference>
<dbReference type="EMBL" id="PEYE01000010">
    <property type="protein sequence ID" value="PIS39045.1"/>
    <property type="molecule type" value="Genomic_DNA"/>
</dbReference>